<evidence type="ECO:0000256" key="4">
    <source>
        <dbReference type="ARBA" id="ARBA00022692"/>
    </source>
</evidence>
<dbReference type="PANTHER" id="PTHR23517">
    <property type="entry name" value="RESISTANCE PROTEIN MDTM, PUTATIVE-RELATED-RELATED"/>
    <property type="match status" value="1"/>
</dbReference>
<evidence type="ECO:0000256" key="5">
    <source>
        <dbReference type="ARBA" id="ARBA00022989"/>
    </source>
</evidence>
<name>A0ABW1KH63_9ACTN</name>
<evidence type="ECO:0000256" key="1">
    <source>
        <dbReference type="ARBA" id="ARBA00004651"/>
    </source>
</evidence>
<protein>
    <submittedName>
        <fullName evidence="9">MFS transporter</fullName>
    </submittedName>
</protein>
<evidence type="ECO:0000256" key="8">
    <source>
        <dbReference type="SAM" id="Phobius"/>
    </source>
</evidence>
<keyword evidence="3" id="KW-1003">Cell membrane</keyword>
<feature type="transmembrane region" description="Helical" evidence="8">
    <location>
        <begin position="21"/>
        <end position="45"/>
    </location>
</feature>
<dbReference type="InterPro" id="IPR011701">
    <property type="entry name" value="MFS"/>
</dbReference>
<dbReference type="SUPFAM" id="SSF103473">
    <property type="entry name" value="MFS general substrate transporter"/>
    <property type="match status" value="1"/>
</dbReference>
<dbReference type="EMBL" id="JBHSPR010000037">
    <property type="protein sequence ID" value="MFC6021044.1"/>
    <property type="molecule type" value="Genomic_DNA"/>
</dbReference>
<comment type="subcellular location">
    <subcellularLocation>
        <location evidence="1">Cell membrane</location>
        <topology evidence="1">Multi-pass membrane protein</topology>
    </subcellularLocation>
</comment>
<dbReference type="InterPro" id="IPR036259">
    <property type="entry name" value="MFS_trans_sf"/>
</dbReference>
<feature type="transmembrane region" description="Helical" evidence="8">
    <location>
        <begin position="112"/>
        <end position="134"/>
    </location>
</feature>
<feature type="transmembrane region" description="Helical" evidence="8">
    <location>
        <begin position="253"/>
        <end position="272"/>
    </location>
</feature>
<accession>A0ABW1KH63</accession>
<feature type="transmembrane region" description="Helical" evidence="8">
    <location>
        <begin position="343"/>
        <end position="368"/>
    </location>
</feature>
<gene>
    <name evidence="9" type="ORF">ACFP2T_33340</name>
</gene>
<feature type="transmembrane region" description="Helical" evidence="8">
    <location>
        <begin position="374"/>
        <end position="391"/>
    </location>
</feature>
<dbReference type="Proteomes" id="UP001596203">
    <property type="component" value="Unassembled WGS sequence"/>
</dbReference>
<keyword evidence="5 8" id="KW-1133">Transmembrane helix</keyword>
<evidence type="ECO:0000256" key="2">
    <source>
        <dbReference type="ARBA" id="ARBA00022448"/>
    </source>
</evidence>
<keyword evidence="4 8" id="KW-0812">Transmembrane</keyword>
<feature type="transmembrane region" description="Helical" evidence="8">
    <location>
        <begin position="222"/>
        <end position="247"/>
    </location>
</feature>
<feature type="transmembrane region" description="Helical" evidence="8">
    <location>
        <begin position="51"/>
        <end position="74"/>
    </location>
</feature>
<keyword evidence="6 8" id="KW-0472">Membrane</keyword>
<evidence type="ECO:0000256" key="7">
    <source>
        <dbReference type="SAM" id="MobiDB-lite"/>
    </source>
</evidence>
<evidence type="ECO:0000256" key="3">
    <source>
        <dbReference type="ARBA" id="ARBA00022475"/>
    </source>
</evidence>
<evidence type="ECO:0000313" key="10">
    <source>
        <dbReference type="Proteomes" id="UP001596203"/>
    </source>
</evidence>
<feature type="transmembrane region" description="Helical" evidence="8">
    <location>
        <begin position="176"/>
        <end position="201"/>
    </location>
</feature>
<organism evidence="9 10">
    <name type="scientific">Plantactinospora solaniradicis</name>
    <dbReference type="NCBI Taxonomy" id="1723736"/>
    <lineage>
        <taxon>Bacteria</taxon>
        <taxon>Bacillati</taxon>
        <taxon>Actinomycetota</taxon>
        <taxon>Actinomycetes</taxon>
        <taxon>Micromonosporales</taxon>
        <taxon>Micromonosporaceae</taxon>
        <taxon>Plantactinospora</taxon>
    </lineage>
</organism>
<feature type="transmembrane region" description="Helical" evidence="8">
    <location>
        <begin position="310"/>
        <end position="331"/>
    </location>
</feature>
<reference evidence="10" key="1">
    <citation type="journal article" date="2019" name="Int. J. Syst. Evol. Microbiol.">
        <title>The Global Catalogue of Microorganisms (GCM) 10K type strain sequencing project: providing services to taxonomists for standard genome sequencing and annotation.</title>
        <authorList>
            <consortium name="The Broad Institute Genomics Platform"/>
            <consortium name="The Broad Institute Genome Sequencing Center for Infectious Disease"/>
            <person name="Wu L."/>
            <person name="Ma J."/>
        </authorList>
    </citation>
    <scope>NUCLEOTIDE SEQUENCE [LARGE SCALE GENOMIC DNA]</scope>
    <source>
        <strain evidence="10">ZS-35-S2</strain>
    </source>
</reference>
<dbReference type="RefSeq" id="WP_377428823.1">
    <property type="nucleotide sequence ID" value="NZ_JBHSPR010000037.1"/>
</dbReference>
<keyword evidence="2" id="KW-0813">Transport</keyword>
<evidence type="ECO:0000313" key="9">
    <source>
        <dbReference type="EMBL" id="MFC6021044.1"/>
    </source>
</evidence>
<feature type="region of interest" description="Disordered" evidence="7">
    <location>
        <begin position="393"/>
        <end position="448"/>
    </location>
</feature>
<proteinExistence type="predicted"/>
<feature type="transmembrane region" description="Helical" evidence="8">
    <location>
        <begin position="284"/>
        <end position="304"/>
    </location>
</feature>
<evidence type="ECO:0000256" key="6">
    <source>
        <dbReference type="ARBA" id="ARBA00023136"/>
    </source>
</evidence>
<dbReference type="InterPro" id="IPR050171">
    <property type="entry name" value="MFS_Transporters"/>
</dbReference>
<dbReference type="PANTHER" id="PTHR23517:SF2">
    <property type="entry name" value="MULTIDRUG RESISTANCE PROTEIN MDTH"/>
    <property type="match status" value="1"/>
</dbReference>
<keyword evidence="10" id="KW-1185">Reference proteome</keyword>
<comment type="caution">
    <text evidence="9">The sequence shown here is derived from an EMBL/GenBank/DDBJ whole genome shotgun (WGS) entry which is preliminary data.</text>
</comment>
<sequence length="448" mass="45390">MRTLGSPTRIRSGIQSGPAGTLAVLAGTQFVAGIGFYAVTAHLVMHLRHGLGLLAVGASVVIGIRTIVQYGLYLPAGVLADRLGPARTAALACALRAAGFAALATATRFPALVGAMILIGVGGCVYTPAGYSILAGLPDRWARRGFAWYTAAGQLSAVAGPVVGLVLVAGPDGFAGLAWLAAVAWAVAAMLMASLGSAARGRGAVPTTPVRSAVRAVRHDRALLRFALAVSPATLLITQAAVVVPLAVFDIRLTTLFLSGGAICAAAAQFPFWRATLIRHGLSLGFGSFATAYALLIPATVLPADASRTTLVGLAGALYGLAQGALLPALFHQTRRLAPPGLSGVYFGAVNFVTGVAALAGGTATGLLFDHGSVGTVMALTGLGTSAALAIKTSPSRPRRQEHDPPARHRRSLPWPRSGSDLSGAPGGCPDPERSPDNVSVAQSGAAR</sequence>
<feature type="transmembrane region" description="Helical" evidence="8">
    <location>
        <begin position="146"/>
        <end position="170"/>
    </location>
</feature>
<dbReference type="Gene3D" id="1.20.1250.20">
    <property type="entry name" value="MFS general substrate transporter like domains"/>
    <property type="match status" value="1"/>
</dbReference>
<feature type="compositionally biased region" description="Polar residues" evidence="7">
    <location>
        <begin position="437"/>
        <end position="448"/>
    </location>
</feature>
<dbReference type="Pfam" id="PF07690">
    <property type="entry name" value="MFS_1"/>
    <property type="match status" value="1"/>
</dbReference>